<comment type="similarity">
    <text evidence="1">Belongs to the LysR transcriptional regulatory family.</text>
</comment>
<dbReference type="InterPro" id="IPR000847">
    <property type="entry name" value="LysR_HTH_N"/>
</dbReference>
<dbReference type="GO" id="GO:0003700">
    <property type="term" value="F:DNA-binding transcription factor activity"/>
    <property type="evidence" value="ECO:0007669"/>
    <property type="project" value="InterPro"/>
</dbReference>
<dbReference type="PANTHER" id="PTHR30537">
    <property type="entry name" value="HTH-TYPE TRANSCRIPTIONAL REGULATOR"/>
    <property type="match status" value="1"/>
</dbReference>
<dbReference type="RefSeq" id="WP_003400483.1">
    <property type="nucleotide sequence ID" value="NZ_LGAR01000011.1"/>
</dbReference>
<dbReference type="InterPro" id="IPR036390">
    <property type="entry name" value="WH_DNA-bd_sf"/>
</dbReference>
<protein>
    <submittedName>
        <fullName evidence="6">Regulatory protein, LysR:LysR, substrate-binding protein</fullName>
    </submittedName>
</protein>
<comment type="caution">
    <text evidence="6">The sequence shown here is derived from an EMBL/GenBank/DDBJ whole genome shotgun (WGS) entry which is preliminary data.</text>
</comment>
<name>A0A0L8IYC3_PSESX</name>
<keyword evidence="2" id="KW-0805">Transcription regulation</keyword>
<sequence>MTMTPLDGSASFEVNNLFRNPRICFDWEDLRYFVMFSTVSSLSGAARMLGVEHATVSRRIASLEKSLNVKLVDRRKRLYELTDEGRRVAAIGRQIEAQTQAVGRLAVAAQVVQGVEVTISAPPSVAVEKLVPQLGAFRAMHPGIVLRLLGDHQYSSLSSCQSDLCIRFSRPVESGIVARRIGTASFSFYCARFYLEQRPPEHYEFIAYDNELMSDSQNGWLRDIVGDRPFVLEAKTVELQIRAAETGVGIALLPSFAVEDNNRLCRVELSAPLEVDVWLGVHEDLRAVASIQAAMNYVESCYR</sequence>
<reference evidence="6 7" key="1">
    <citation type="submission" date="2015-09" db="EMBL/GenBank/DDBJ databases">
        <title>Genome announcement of multiple Pseudomonas syringae strains.</title>
        <authorList>
            <person name="Thakur S."/>
            <person name="Wang P.W."/>
            <person name="Gong Y."/>
            <person name="Weir B.S."/>
            <person name="Guttman D.S."/>
        </authorList>
    </citation>
    <scope>NUCLEOTIDE SEQUENCE [LARGE SCALE GENOMIC DNA]</scope>
    <source>
        <strain evidence="6 7">ICMP2802</strain>
    </source>
</reference>
<dbReference type="Pfam" id="PF00126">
    <property type="entry name" value="HTH_1"/>
    <property type="match status" value="1"/>
</dbReference>
<dbReference type="InterPro" id="IPR005119">
    <property type="entry name" value="LysR_subst-bd"/>
</dbReference>
<evidence type="ECO:0000256" key="4">
    <source>
        <dbReference type="ARBA" id="ARBA00023163"/>
    </source>
</evidence>
<keyword evidence="3" id="KW-0238">DNA-binding</keyword>
<dbReference type="PANTHER" id="PTHR30537:SF3">
    <property type="entry name" value="TRANSCRIPTIONAL REGULATORY PROTEIN"/>
    <property type="match status" value="1"/>
</dbReference>
<dbReference type="SUPFAM" id="SSF46785">
    <property type="entry name" value="Winged helix' DNA-binding domain"/>
    <property type="match status" value="1"/>
</dbReference>
<dbReference type="SUPFAM" id="SSF53850">
    <property type="entry name" value="Periplasmic binding protein-like II"/>
    <property type="match status" value="1"/>
</dbReference>
<dbReference type="PROSITE" id="PS50931">
    <property type="entry name" value="HTH_LYSR"/>
    <property type="match status" value="1"/>
</dbReference>
<dbReference type="Gene3D" id="3.40.190.290">
    <property type="match status" value="1"/>
</dbReference>
<keyword evidence="4" id="KW-0804">Transcription</keyword>
<dbReference type="Proteomes" id="UP000050297">
    <property type="component" value="Unassembled WGS sequence"/>
</dbReference>
<dbReference type="GO" id="GO:0043565">
    <property type="term" value="F:sequence-specific DNA binding"/>
    <property type="evidence" value="ECO:0007669"/>
    <property type="project" value="TreeGrafter"/>
</dbReference>
<dbReference type="EMBL" id="LJPM01000608">
    <property type="protein sequence ID" value="KPW08497.1"/>
    <property type="molecule type" value="Genomic_DNA"/>
</dbReference>
<organism evidence="6 7">
    <name type="scientific">Pseudomonas syringae pv. aceris</name>
    <dbReference type="NCBI Taxonomy" id="199198"/>
    <lineage>
        <taxon>Bacteria</taxon>
        <taxon>Pseudomonadati</taxon>
        <taxon>Pseudomonadota</taxon>
        <taxon>Gammaproteobacteria</taxon>
        <taxon>Pseudomonadales</taxon>
        <taxon>Pseudomonadaceae</taxon>
        <taxon>Pseudomonas</taxon>
        <taxon>Pseudomonas syringae</taxon>
    </lineage>
</organism>
<feature type="domain" description="HTH lysR-type" evidence="5">
    <location>
        <begin position="25"/>
        <end position="82"/>
    </location>
</feature>
<gene>
    <name evidence="6" type="ORF">ALO91_04315</name>
</gene>
<evidence type="ECO:0000259" key="5">
    <source>
        <dbReference type="PROSITE" id="PS50931"/>
    </source>
</evidence>
<accession>A0A0L8IYC3</accession>
<dbReference type="PATRIC" id="fig|199198.4.peg.5062"/>
<evidence type="ECO:0000256" key="2">
    <source>
        <dbReference type="ARBA" id="ARBA00023015"/>
    </source>
</evidence>
<proteinExistence type="inferred from homology"/>
<dbReference type="GO" id="GO:0006351">
    <property type="term" value="P:DNA-templated transcription"/>
    <property type="evidence" value="ECO:0007669"/>
    <property type="project" value="TreeGrafter"/>
</dbReference>
<dbReference type="Pfam" id="PF03466">
    <property type="entry name" value="LysR_substrate"/>
    <property type="match status" value="1"/>
</dbReference>
<dbReference type="InterPro" id="IPR058163">
    <property type="entry name" value="LysR-type_TF_proteobact-type"/>
</dbReference>
<evidence type="ECO:0000313" key="7">
    <source>
        <dbReference type="Proteomes" id="UP000050297"/>
    </source>
</evidence>
<evidence type="ECO:0000256" key="3">
    <source>
        <dbReference type="ARBA" id="ARBA00023125"/>
    </source>
</evidence>
<evidence type="ECO:0000256" key="1">
    <source>
        <dbReference type="ARBA" id="ARBA00009437"/>
    </source>
</evidence>
<dbReference type="InterPro" id="IPR036388">
    <property type="entry name" value="WH-like_DNA-bd_sf"/>
</dbReference>
<dbReference type="AlphaFoldDB" id="A0A0L8IYC3"/>
<evidence type="ECO:0000313" key="6">
    <source>
        <dbReference type="EMBL" id="KPW08497.1"/>
    </source>
</evidence>
<dbReference type="Gene3D" id="1.10.10.10">
    <property type="entry name" value="Winged helix-like DNA-binding domain superfamily/Winged helix DNA-binding domain"/>
    <property type="match status" value="1"/>
</dbReference>